<proteinExistence type="predicted"/>
<dbReference type="RefSeq" id="WP_089208690.1">
    <property type="nucleotide sequence ID" value="NZ_FZOD01000017.1"/>
</dbReference>
<evidence type="ECO:0000256" key="1">
    <source>
        <dbReference type="ARBA" id="ARBA00022630"/>
    </source>
</evidence>
<dbReference type="GO" id="GO:0008726">
    <property type="term" value="F:alkanesulfonate monooxygenase activity"/>
    <property type="evidence" value="ECO:0007669"/>
    <property type="project" value="TreeGrafter"/>
</dbReference>
<dbReference type="EMBL" id="FZOD01000017">
    <property type="protein sequence ID" value="SNS85052.1"/>
    <property type="molecule type" value="Genomic_DNA"/>
</dbReference>
<keyword evidence="2" id="KW-0288">FMN</keyword>
<gene>
    <name evidence="6" type="ORF">SAMN05216276_1017154</name>
</gene>
<dbReference type="InterPro" id="IPR019921">
    <property type="entry name" value="Lucif-like_OxRdtase_Rv2161c"/>
</dbReference>
<reference evidence="6 7" key="1">
    <citation type="submission" date="2017-06" db="EMBL/GenBank/DDBJ databases">
        <authorList>
            <person name="Kim H.J."/>
            <person name="Triplett B.A."/>
        </authorList>
    </citation>
    <scope>NUCLEOTIDE SEQUENCE [LARGE SCALE GENOMIC DNA]</scope>
    <source>
        <strain evidence="6 7">CGMCC 4.2132</strain>
    </source>
</reference>
<evidence type="ECO:0000313" key="6">
    <source>
        <dbReference type="EMBL" id="SNS85052.1"/>
    </source>
</evidence>
<dbReference type="Pfam" id="PF00296">
    <property type="entry name" value="Bac_luciferase"/>
    <property type="match status" value="1"/>
</dbReference>
<dbReference type="InterPro" id="IPR011251">
    <property type="entry name" value="Luciferase-like_dom"/>
</dbReference>
<feature type="domain" description="Luciferase-like" evidence="5">
    <location>
        <begin position="14"/>
        <end position="234"/>
    </location>
</feature>
<dbReference type="SUPFAM" id="SSF51679">
    <property type="entry name" value="Bacterial luciferase-like"/>
    <property type="match status" value="1"/>
</dbReference>
<evidence type="ECO:0000256" key="4">
    <source>
        <dbReference type="ARBA" id="ARBA00023033"/>
    </source>
</evidence>
<protein>
    <submittedName>
        <fullName evidence="6">Probable F420-dependent oxidoreductase, Rv2161c family</fullName>
    </submittedName>
</protein>
<dbReference type="OrthoDB" id="3206024at2"/>
<organism evidence="6 7">
    <name type="scientific">Streptosporangium subroseum</name>
    <dbReference type="NCBI Taxonomy" id="106412"/>
    <lineage>
        <taxon>Bacteria</taxon>
        <taxon>Bacillati</taxon>
        <taxon>Actinomycetota</taxon>
        <taxon>Actinomycetes</taxon>
        <taxon>Streptosporangiales</taxon>
        <taxon>Streptosporangiaceae</taxon>
        <taxon>Streptosporangium</taxon>
    </lineage>
</organism>
<dbReference type="InterPro" id="IPR036661">
    <property type="entry name" value="Luciferase-like_sf"/>
</dbReference>
<dbReference type="PANTHER" id="PTHR42847:SF4">
    <property type="entry name" value="ALKANESULFONATE MONOOXYGENASE-RELATED"/>
    <property type="match status" value="1"/>
</dbReference>
<dbReference type="AlphaFoldDB" id="A0A239HUX4"/>
<keyword evidence="1" id="KW-0285">Flavoprotein</keyword>
<evidence type="ECO:0000256" key="2">
    <source>
        <dbReference type="ARBA" id="ARBA00022643"/>
    </source>
</evidence>
<evidence type="ECO:0000259" key="5">
    <source>
        <dbReference type="Pfam" id="PF00296"/>
    </source>
</evidence>
<dbReference type="PANTHER" id="PTHR42847">
    <property type="entry name" value="ALKANESULFONATE MONOOXYGENASE"/>
    <property type="match status" value="1"/>
</dbReference>
<keyword evidence="7" id="KW-1185">Reference proteome</keyword>
<sequence>MKFAVSYNPAFYGVDPDRIMTYARHAEDCGFESLYLPEHVVLYPGARFGAFELSPSLPYLDPLDCLSFVAAATERILLGTGVLLLPYHHPVILAKRLATIDVLSKGRMRLLTVGIGTLPGEARAVGVDFGTRGRRTDEAIDVMRLLWAGGEDGVSFAGEFFAFEDLCSFPKPLGVTHLPIHIGGSSRAAARRAGLRGDGYFPGGALDPDERAAQMDLARSAAVEAGRDPETLEYTRWGSIDMTAEQVGAFAAQGVTRLVVSPTTADPDRQRDELSAFAQRFALPESVSPPRAEALES</sequence>
<keyword evidence="4" id="KW-0503">Monooxygenase</keyword>
<dbReference type="Proteomes" id="UP000198282">
    <property type="component" value="Unassembled WGS sequence"/>
</dbReference>
<accession>A0A239HUX4</accession>
<evidence type="ECO:0000256" key="3">
    <source>
        <dbReference type="ARBA" id="ARBA00023002"/>
    </source>
</evidence>
<name>A0A239HUX4_9ACTN</name>
<dbReference type="NCBIfam" id="TIGR03619">
    <property type="entry name" value="F420_Rv2161c"/>
    <property type="match status" value="1"/>
</dbReference>
<evidence type="ECO:0000313" key="7">
    <source>
        <dbReference type="Proteomes" id="UP000198282"/>
    </source>
</evidence>
<dbReference type="Gene3D" id="3.20.20.30">
    <property type="entry name" value="Luciferase-like domain"/>
    <property type="match status" value="1"/>
</dbReference>
<dbReference type="InterPro" id="IPR050172">
    <property type="entry name" value="SsuD_RutA_monooxygenase"/>
</dbReference>
<dbReference type="GO" id="GO:0046306">
    <property type="term" value="P:alkanesulfonate catabolic process"/>
    <property type="evidence" value="ECO:0007669"/>
    <property type="project" value="TreeGrafter"/>
</dbReference>
<keyword evidence="3" id="KW-0560">Oxidoreductase</keyword>